<dbReference type="InterPro" id="IPR022128">
    <property type="entry name" value="FhaA_N"/>
</dbReference>
<keyword evidence="1" id="KW-0597">Phosphoprotein</keyword>
<reference evidence="3 4" key="1">
    <citation type="submission" date="2020-06" db="EMBL/GenBank/DDBJ databases">
        <title>Actinomadura xiongansis sp. nov., isolated from soil of Baiyangdian.</title>
        <authorList>
            <person name="Zhang X."/>
        </authorList>
    </citation>
    <scope>NUCLEOTIDE SEQUENCE [LARGE SCALE GENOMIC DNA]</scope>
    <source>
        <strain evidence="3 4">HBUM206468</strain>
    </source>
</reference>
<evidence type="ECO:0000256" key="1">
    <source>
        <dbReference type="ARBA" id="ARBA00022553"/>
    </source>
</evidence>
<evidence type="ECO:0000259" key="2">
    <source>
        <dbReference type="PROSITE" id="PS50006"/>
    </source>
</evidence>
<organism evidence="3 4">
    <name type="scientific">Actinomadura alba</name>
    <dbReference type="NCBI Taxonomy" id="406431"/>
    <lineage>
        <taxon>Bacteria</taxon>
        <taxon>Bacillati</taxon>
        <taxon>Actinomycetota</taxon>
        <taxon>Actinomycetes</taxon>
        <taxon>Streptosporangiales</taxon>
        <taxon>Thermomonosporaceae</taxon>
        <taxon>Actinomadura</taxon>
    </lineage>
</organism>
<gene>
    <name evidence="3" type="ORF">HKK74_23700</name>
</gene>
<dbReference type="EMBL" id="JABVEC010000019">
    <property type="protein sequence ID" value="MBC6468476.1"/>
    <property type="molecule type" value="Genomic_DNA"/>
</dbReference>
<dbReference type="InterPro" id="IPR042287">
    <property type="entry name" value="FhaA_N_sf"/>
</dbReference>
<comment type="caution">
    <text evidence="3">The sequence shown here is derived from an EMBL/GenBank/DDBJ whole genome shotgun (WGS) entry which is preliminary data.</text>
</comment>
<dbReference type="Pfam" id="PF00498">
    <property type="entry name" value="FHA"/>
    <property type="match status" value="1"/>
</dbReference>
<dbReference type="PANTHER" id="PTHR23308">
    <property type="entry name" value="NUCLEAR INHIBITOR OF PROTEIN PHOSPHATASE-1"/>
    <property type="match status" value="1"/>
</dbReference>
<accession>A0ABR7LUM6</accession>
<dbReference type="InterPro" id="IPR050923">
    <property type="entry name" value="Cell_Proc_Reg/RNA_Proc"/>
</dbReference>
<dbReference type="PROSITE" id="PS50006">
    <property type="entry name" value="FHA_DOMAIN"/>
    <property type="match status" value="1"/>
</dbReference>
<dbReference type="CDD" id="cd00060">
    <property type="entry name" value="FHA"/>
    <property type="match status" value="1"/>
</dbReference>
<sequence length="251" mass="27385">MGVLQRFERRLEGMVEGAFARAFKSELQPVEVASAVQREMDERAAIVAQGRTLVPNDFVVEISPTDGQRLAVYADSLSQELANLAREYAKEQGYSFVGPVRVRFENAGDLATGMFRIRSGVIRGSTVEGGEIRQPRSDLPPGRPGVFGGRPRLLVTTAGEGGGDGVQRSYDITTPVTLLGRGTDCDLRLVDPGVSRHHAEIRVEGPEIVLVDLGSTNGSFMNGQQIRRVSLVDGSRITMGRTTLVFRRDRE</sequence>
<dbReference type="SMART" id="SM00240">
    <property type="entry name" value="FHA"/>
    <property type="match status" value="1"/>
</dbReference>
<dbReference type="SUPFAM" id="SSF49879">
    <property type="entry name" value="SMAD/FHA domain"/>
    <property type="match status" value="1"/>
</dbReference>
<feature type="domain" description="FHA" evidence="2">
    <location>
        <begin position="177"/>
        <end position="226"/>
    </location>
</feature>
<dbReference type="Proteomes" id="UP000805614">
    <property type="component" value="Unassembled WGS sequence"/>
</dbReference>
<dbReference type="InterPro" id="IPR008984">
    <property type="entry name" value="SMAD_FHA_dom_sf"/>
</dbReference>
<dbReference type="Pfam" id="PF12401">
    <property type="entry name" value="FhaA_N"/>
    <property type="match status" value="1"/>
</dbReference>
<protein>
    <submittedName>
        <fullName evidence="3">DUF3662 domain-containing protein</fullName>
    </submittedName>
</protein>
<dbReference type="RefSeq" id="WP_187245524.1">
    <property type="nucleotide sequence ID" value="NZ_BAAAOK010000014.1"/>
</dbReference>
<dbReference type="Gene3D" id="2.60.200.20">
    <property type="match status" value="1"/>
</dbReference>
<proteinExistence type="predicted"/>
<evidence type="ECO:0000313" key="3">
    <source>
        <dbReference type="EMBL" id="MBC6468476.1"/>
    </source>
</evidence>
<dbReference type="InterPro" id="IPR000253">
    <property type="entry name" value="FHA_dom"/>
</dbReference>
<keyword evidence="4" id="KW-1185">Reference proteome</keyword>
<evidence type="ECO:0000313" key="4">
    <source>
        <dbReference type="Proteomes" id="UP000805614"/>
    </source>
</evidence>
<name>A0ABR7LUM6_9ACTN</name>
<dbReference type="Gene3D" id="3.30.2320.60">
    <property type="entry name" value="FhaA, phosphopeptide-binding domain (DUF3662)"/>
    <property type="match status" value="1"/>
</dbReference>